<organism evidence="2 3">
    <name type="scientific">Limosilactobacillus pontis</name>
    <dbReference type="NCBI Taxonomy" id="35787"/>
    <lineage>
        <taxon>Bacteria</taxon>
        <taxon>Bacillati</taxon>
        <taxon>Bacillota</taxon>
        <taxon>Bacilli</taxon>
        <taxon>Lactobacillales</taxon>
        <taxon>Lactobacillaceae</taxon>
        <taxon>Limosilactobacillus</taxon>
    </lineage>
</organism>
<keyword evidence="3" id="KW-1185">Reference proteome</keyword>
<accession>A0ABT7V0D0</accession>
<name>A0ABT7V0D0_9LACO</name>
<comment type="caution">
    <text evidence="2">The sequence shown here is derived from an EMBL/GenBank/DDBJ whole genome shotgun (WGS) entry which is preliminary data.</text>
</comment>
<protein>
    <submittedName>
        <fullName evidence="2">Helix-turn-helix domain-containing protein</fullName>
    </submittedName>
</protein>
<feature type="domain" description="Transposase putative helix-turn-helix" evidence="1">
    <location>
        <begin position="12"/>
        <end position="47"/>
    </location>
</feature>
<evidence type="ECO:0000259" key="1">
    <source>
        <dbReference type="Pfam" id="PF12323"/>
    </source>
</evidence>
<sequence length="110" mass="12943">MKTMAKLKYNFGLKARIYPSDQQKQLIKINSDASRFVYNELVAIGKELSQLRRVKLPIDTVQDRIKQLKARQNTRNMSNHFPFLNDKRIDSLAKANAKQNYNKAWNAFRK</sequence>
<dbReference type="Pfam" id="PF12323">
    <property type="entry name" value="HTH_OrfB_IS605"/>
    <property type="match status" value="1"/>
</dbReference>
<evidence type="ECO:0000313" key="3">
    <source>
        <dbReference type="Proteomes" id="UP001529343"/>
    </source>
</evidence>
<dbReference type="Proteomes" id="UP001529343">
    <property type="component" value="Unassembled WGS sequence"/>
</dbReference>
<reference evidence="3" key="1">
    <citation type="submission" date="2023-06" db="EMBL/GenBank/DDBJ databases">
        <title>Identification and characterization of horizontal gene transfer across gut microbiota members of farm animals based on homology search.</title>
        <authorList>
            <person name="Zeman M."/>
            <person name="Kubasova T."/>
            <person name="Jahodarova E."/>
            <person name="Nykrynova M."/>
            <person name="Rychlik I."/>
        </authorList>
    </citation>
    <scope>NUCLEOTIDE SEQUENCE [LARGE SCALE GENOMIC DNA]</scope>
    <source>
        <strain evidence="3">161_Gplus</strain>
    </source>
</reference>
<dbReference type="RefSeq" id="WP_289586732.1">
    <property type="nucleotide sequence ID" value="NZ_JAUDDW010000098.1"/>
</dbReference>
<dbReference type="EMBL" id="JAUDDW010000098">
    <property type="protein sequence ID" value="MDM8267411.1"/>
    <property type="molecule type" value="Genomic_DNA"/>
</dbReference>
<dbReference type="InterPro" id="IPR021027">
    <property type="entry name" value="Transposase_put_HTH"/>
</dbReference>
<gene>
    <name evidence="2" type="ORF">QUW44_09860</name>
</gene>
<evidence type="ECO:0000313" key="2">
    <source>
        <dbReference type="EMBL" id="MDM8267411.1"/>
    </source>
</evidence>
<proteinExistence type="predicted"/>
<feature type="non-terminal residue" evidence="2">
    <location>
        <position position="110"/>
    </location>
</feature>